<protein>
    <recommendedName>
        <fullName evidence="1">HTH cro/C1-type domain-containing protein</fullName>
    </recommendedName>
</protein>
<accession>A0ABQ3TUM0</accession>
<reference evidence="2" key="1">
    <citation type="submission" date="2024-05" db="EMBL/GenBank/DDBJ databases">
        <title>Whole genome shotgun sequence of Streptomyces hygroscopicus NBRC 113678.</title>
        <authorList>
            <person name="Komaki H."/>
            <person name="Tamura T."/>
        </authorList>
    </citation>
    <scope>NUCLEOTIDE SEQUENCE</scope>
    <source>
        <strain evidence="2">N11-34</strain>
    </source>
</reference>
<comment type="caution">
    <text evidence="2">The sequence shown here is derived from an EMBL/GenBank/DDBJ whole genome shotgun (WGS) entry which is preliminary data.</text>
</comment>
<keyword evidence="3" id="KW-1185">Reference proteome</keyword>
<feature type="domain" description="HTH cro/C1-type" evidence="1">
    <location>
        <begin position="38"/>
        <end position="72"/>
    </location>
</feature>
<dbReference type="InterPro" id="IPR010982">
    <property type="entry name" value="Lambda_DNA-bd_dom_sf"/>
</dbReference>
<sequence>MERVTIGERIRERRAELGMGQGRLAVKVNQLAGLTSGGLTRNEISRYERGLRKPHDWLPLIARALGVSIGWLTGAPAPPSLALADALAQLEQDLGMMIDRRTFLTDTSGLALSVLPSGVPSSKAVPPEAVTYFRRRLDDLWRADAAQSPRRLVPTATAQFQIVAHLASNSHGDLRRRLWQTAAAFTGLITWLHQDAGQLDQASAWGTRTLELAHRAHDKQLVAHALTNRAMVDMDLGDGPTTVEMASAALADEKRLCAKVKVQALQQAAHGHALVGDRRACDQLLDRAGRLVDRIDDDHPWGVATRTPLYLEIQRATCYSRMRLGAEAVRLWDQVMPSAEWRSSGVFAARQAAALADSRRPDEAVAALEAAVHVAEKVESARLRQELTTAWERLAPWHQASHGQEVRALFDGIGLPITP</sequence>
<dbReference type="EMBL" id="BNEK01000003">
    <property type="protein sequence ID" value="GHJ27042.1"/>
    <property type="molecule type" value="Genomic_DNA"/>
</dbReference>
<dbReference type="Gene3D" id="1.10.260.40">
    <property type="entry name" value="lambda repressor-like DNA-binding domains"/>
    <property type="match status" value="1"/>
</dbReference>
<dbReference type="InterPro" id="IPR011990">
    <property type="entry name" value="TPR-like_helical_dom_sf"/>
</dbReference>
<name>A0ABQ3TUM0_STRHY</name>
<evidence type="ECO:0000313" key="2">
    <source>
        <dbReference type="EMBL" id="GHJ27042.1"/>
    </source>
</evidence>
<dbReference type="RefSeq" id="WP_236256384.1">
    <property type="nucleotide sequence ID" value="NZ_BNEK01000003.1"/>
</dbReference>
<dbReference type="SMART" id="SM00530">
    <property type="entry name" value="HTH_XRE"/>
    <property type="match status" value="1"/>
</dbReference>
<organism evidence="2 3">
    <name type="scientific">Streptomyces hygroscopicus</name>
    <dbReference type="NCBI Taxonomy" id="1912"/>
    <lineage>
        <taxon>Bacteria</taxon>
        <taxon>Bacillati</taxon>
        <taxon>Actinomycetota</taxon>
        <taxon>Actinomycetes</taxon>
        <taxon>Kitasatosporales</taxon>
        <taxon>Streptomycetaceae</taxon>
        <taxon>Streptomyces</taxon>
        <taxon>Streptomyces violaceusniger group</taxon>
    </lineage>
</organism>
<gene>
    <name evidence="2" type="ORF">TPA0910_14750</name>
</gene>
<dbReference type="SUPFAM" id="SSF47413">
    <property type="entry name" value="lambda repressor-like DNA-binding domains"/>
    <property type="match status" value="1"/>
</dbReference>
<proteinExistence type="predicted"/>
<dbReference type="InterPro" id="IPR001387">
    <property type="entry name" value="Cro/C1-type_HTH"/>
</dbReference>
<dbReference type="Gene3D" id="1.25.40.10">
    <property type="entry name" value="Tetratricopeptide repeat domain"/>
    <property type="match status" value="1"/>
</dbReference>
<evidence type="ECO:0000259" key="1">
    <source>
        <dbReference type="PROSITE" id="PS50943"/>
    </source>
</evidence>
<dbReference type="PROSITE" id="PS50943">
    <property type="entry name" value="HTH_CROC1"/>
    <property type="match status" value="1"/>
</dbReference>
<dbReference type="CDD" id="cd00093">
    <property type="entry name" value="HTH_XRE"/>
    <property type="match status" value="1"/>
</dbReference>
<dbReference type="Proteomes" id="UP001054854">
    <property type="component" value="Unassembled WGS sequence"/>
</dbReference>
<evidence type="ECO:0000313" key="3">
    <source>
        <dbReference type="Proteomes" id="UP001054854"/>
    </source>
</evidence>